<accession>A0A6L8VQ49</accession>
<feature type="domain" description="Abortive infection phage resistance protein N-terminal" evidence="2">
    <location>
        <begin position="36"/>
        <end position="185"/>
    </location>
</feature>
<dbReference type="RefSeq" id="WP_161348673.1">
    <property type="nucleotide sequence ID" value="NZ_BMGW01000024.1"/>
</dbReference>
<dbReference type="Pfam" id="PF10592">
    <property type="entry name" value="AIPR"/>
    <property type="match status" value="1"/>
</dbReference>
<evidence type="ECO:0000259" key="1">
    <source>
        <dbReference type="Pfam" id="PF10592"/>
    </source>
</evidence>
<keyword evidence="4" id="KW-1185">Reference proteome</keyword>
<dbReference type="Proteomes" id="UP000477083">
    <property type="component" value="Unassembled WGS sequence"/>
</dbReference>
<proteinExistence type="predicted"/>
<dbReference type="InterPro" id="IPR018891">
    <property type="entry name" value="AIPR_C"/>
</dbReference>
<dbReference type="AlphaFoldDB" id="A0A6L8VQ49"/>
<dbReference type="Pfam" id="PF22879">
    <property type="entry name" value="AIPR_N"/>
    <property type="match status" value="1"/>
</dbReference>
<evidence type="ECO:0000259" key="2">
    <source>
        <dbReference type="Pfam" id="PF22879"/>
    </source>
</evidence>
<organism evidence="3 4">
    <name type="scientific">Frigidibacter albus</name>
    <dbReference type="NCBI Taxonomy" id="1465486"/>
    <lineage>
        <taxon>Bacteria</taxon>
        <taxon>Pseudomonadati</taxon>
        <taxon>Pseudomonadota</taxon>
        <taxon>Alphaproteobacteria</taxon>
        <taxon>Rhodobacterales</taxon>
        <taxon>Paracoccaceae</taxon>
        <taxon>Frigidibacter</taxon>
    </lineage>
</organism>
<name>A0A6L8VQ49_9RHOB</name>
<dbReference type="OrthoDB" id="9806213at2"/>
<protein>
    <submittedName>
        <fullName evidence="3">AIPR protein</fullName>
    </submittedName>
</protein>
<dbReference type="InterPro" id="IPR055101">
    <property type="entry name" value="AIPR_N"/>
</dbReference>
<comment type="caution">
    <text evidence="3">The sequence shown here is derived from an EMBL/GenBank/DDBJ whole genome shotgun (WGS) entry which is preliminary data.</text>
</comment>
<evidence type="ECO:0000313" key="4">
    <source>
        <dbReference type="Proteomes" id="UP000477083"/>
    </source>
</evidence>
<reference evidence="3 4" key="1">
    <citation type="submission" date="2020-01" db="EMBL/GenBank/DDBJ databases">
        <title>Frigidibacter albus SP32T (=CGMCC 1.13995T).</title>
        <authorList>
            <person name="Liao X."/>
        </authorList>
    </citation>
    <scope>NUCLEOTIDE SEQUENCE [LARGE SCALE GENOMIC DNA]</scope>
    <source>
        <strain evidence="3 4">SP32</strain>
    </source>
</reference>
<sequence length="600" mass="66536">MSLEEFHRGFRSLVQTAISERVQANEGPFPSEELVFAELVMEHVANAGICEPATICHWNGKVGQSRLRITGYALSSDETRLDLFVTHYFGTEEITPIADSAAADTAKQGIAFLFHAAGGKLIDKVDPSHEIHGLISLITANWADLDQLRVFLITDGKTKLKHFSTKEVHGRIVAIEAMDIERLYRHTAGKPREEVAISFEQTLGQPLACVHVPDPDADYEYALAAVPGQVIRRLYERYGSRLLEANVRTFLGGRGKVNKGISETLAREPEHFMAFNNGLVLVCDEASFGRCADGSIGISFLKGLQIVNGGQTTSSIYFAARDNKALDLGNVMVPAKIIILKGAEEASREKLIANISRFANSQNAVKTSDLSANRAFHVQLEKLANETWCPDGVGRWFYERASGAYQVMMLREGTTPAQKKKIAEAIPTKRKLSKNDIAKYHEAWRCKPAQVALAGEKNFAAFMAALDENPSLVPDPLDAKWYRAMIAKVIVFKTLESLIKAKDAKAVFRQGYANIATYVISIVSERLGDQLDFELIWQRQRLSPEFQRLLYSWAVEVNSIFEQVAPGRQISEVAKRPEVWPRVKAGNYPKVGSDIPELGG</sequence>
<gene>
    <name evidence="3" type="ORF">GS660_19575</name>
</gene>
<feature type="domain" description="Abortive phage infection protein C-terminal" evidence="1">
    <location>
        <begin position="243"/>
        <end position="562"/>
    </location>
</feature>
<dbReference type="EMBL" id="WWNR01000024">
    <property type="protein sequence ID" value="MZQ91290.1"/>
    <property type="molecule type" value="Genomic_DNA"/>
</dbReference>
<evidence type="ECO:0000313" key="3">
    <source>
        <dbReference type="EMBL" id="MZQ91290.1"/>
    </source>
</evidence>